<dbReference type="EC" id="2.1.2.2" evidence="6"/>
<dbReference type="PANTHER" id="PTHR43369">
    <property type="entry name" value="PHOSPHORIBOSYLGLYCINAMIDE FORMYLTRANSFERASE"/>
    <property type="match status" value="1"/>
</dbReference>
<keyword evidence="3 6" id="KW-0658">Purine biosynthesis</keyword>
<accession>A0A9Q9E2Z0</accession>
<feature type="binding site" evidence="6">
    <location>
        <begin position="15"/>
        <end position="17"/>
    </location>
    <ligand>
        <name>N(1)-(5-phospho-beta-D-ribosyl)glycinamide</name>
        <dbReference type="ChEBI" id="CHEBI:143788"/>
    </ligand>
</feature>
<dbReference type="CDD" id="cd08645">
    <property type="entry name" value="FMT_core_GART"/>
    <property type="match status" value="1"/>
</dbReference>
<dbReference type="AlphaFoldDB" id="A0A9Q9E2Z0"/>
<dbReference type="InterPro" id="IPR004607">
    <property type="entry name" value="GART"/>
</dbReference>
<evidence type="ECO:0000259" key="7">
    <source>
        <dbReference type="Pfam" id="PF00551"/>
    </source>
</evidence>
<organism evidence="8 9">
    <name type="scientific">Fructilactobacillus cliffordii</name>
    <dbReference type="NCBI Taxonomy" id="2940299"/>
    <lineage>
        <taxon>Bacteria</taxon>
        <taxon>Bacillati</taxon>
        <taxon>Bacillota</taxon>
        <taxon>Bacilli</taxon>
        <taxon>Lactobacillales</taxon>
        <taxon>Lactobacillaceae</taxon>
        <taxon>Fructilactobacillus</taxon>
    </lineage>
</organism>
<evidence type="ECO:0000256" key="6">
    <source>
        <dbReference type="HAMAP-Rule" id="MF_01930"/>
    </source>
</evidence>
<feature type="site" description="Raises pKa of active site His" evidence="6">
    <location>
        <position position="148"/>
    </location>
</feature>
<dbReference type="GO" id="GO:0005829">
    <property type="term" value="C:cytosol"/>
    <property type="evidence" value="ECO:0007669"/>
    <property type="project" value="TreeGrafter"/>
</dbReference>
<dbReference type="NCBIfam" id="TIGR00639">
    <property type="entry name" value="PurN"/>
    <property type="match status" value="1"/>
</dbReference>
<evidence type="ECO:0000256" key="4">
    <source>
        <dbReference type="ARBA" id="ARBA00038440"/>
    </source>
</evidence>
<feature type="active site" description="Proton donor" evidence="6">
    <location>
        <position position="112"/>
    </location>
</feature>
<dbReference type="SUPFAM" id="SSF53328">
    <property type="entry name" value="Formyltransferase"/>
    <property type="match status" value="1"/>
</dbReference>
<protein>
    <recommendedName>
        <fullName evidence="6">Phosphoribosylglycinamide formyltransferase</fullName>
        <ecNumber evidence="6">2.1.2.2</ecNumber>
    </recommendedName>
    <alternativeName>
        <fullName evidence="6">5'-phosphoribosylglycinamide transformylase</fullName>
    </alternativeName>
    <alternativeName>
        <fullName evidence="6">GAR transformylase</fullName>
        <shortName evidence="6">GART</shortName>
    </alternativeName>
</protein>
<dbReference type="HAMAP" id="MF_01930">
    <property type="entry name" value="PurN"/>
    <property type="match status" value="1"/>
</dbReference>
<comment type="catalytic activity">
    <reaction evidence="5 6">
        <text>N(1)-(5-phospho-beta-D-ribosyl)glycinamide + (6R)-10-formyltetrahydrofolate = N(2)-formyl-N(1)-(5-phospho-beta-D-ribosyl)glycinamide + (6S)-5,6,7,8-tetrahydrofolate + H(+)</text>
        <dbReference type="Rhea" id="RHEA:15053"/>
        <dbReference type="ChEBI" id="CHEBI:15378"/>
        <dbReference type="ChEBI" id="CHEBI:57453"/>
        <dbReference type="ChEBI" id="CHEBI:143788"/>
        <dbReference type="ChEBI" id="CHEBI:147286"/>
        <dbReference type="ChEBI" id="CHEBI:195366"/>
        <dbReference type="EC" id="2.1.2.2"/>
    </reaction>
</comment>
<dbReference type="InterPro" id="IPR036477">
    <property type="entry name" value="Formyl_transf_N_sf"/>
</dbReference>
<evidence type="ECO:0000313" key="8">
    <source>
        <dbReference type="EMBL" id="USS89314.1"/>
    </source>
</evidence>
<gene>
    <name evidence="6 8" type="primary">purN</name>
    <name evidence="8" type="ORF">M3M40_00420</name>
</gene>
<name>A0A9Q9E2Z0_9LACO</name>
<evidence type="ECO:0000256" key="2">
    <source>
        <dbReference type="ARBA" id="ARBA00022679"/>
    </source>
</evidence>
<dbReference type="Gene3D" id="3.40.50.170">
    <property type="entry name" value="Formyl transferase, N-terminal domain"/>
    <property type="match status" value="1"/>
</dbReference>
<evidence type="ECO:0000313" key="9">
    <source>
        <dbReference type="Proteomes" id="UP001055911"/>
    </source>
</evidence>
<dbReference type="GO" id="GO:0004644">
    <property type="term" value="F:phosphoribosylglycinamide formyltransferase activity"/>
    <property type="evidence" value="ECO:0007669"/>
    <property type="project" value="UniProtKB-UniRule"/>
</dbReference>
<comment type="pathway">
    <text evidence="1 6">Purine metabolism; IMP biosynthesis via de novo pathway; N(2)-formyl-N(1)-(5-phospho-D-ribosyl)glycinamide from N(1)-(5-phospho-D-ribosyl)glycinamide (10-formyl THF route): step 1/1.</text>
</comment>
<feature type="binding site" evidence="6">
    <location>
        <begin position="93"/>
        <end position="96"/>
    </location>
    <ligand>
        <name>(6R)-10-formyltetrahydrofolate</name>
        <dbReference type="ChEBI" id="CHEBI:195366"/>
    </ligand>
</feature>
<dbReference type="PROSITE" id="PS00373">
    <property type="entry name" value="GART"/>
    <property type="match status" value="1"/>
</dbReference>
<evidence type="ECO:0000256" key="1">
    <source>
        <dbReference type="ARBA" id="ARBA00005054"/>
    </source>
</evidence>
<dbReference type="PANTHER" id="PTHR43369:SF2">
    <property type="entry name" value="PHOSPHORIBOSYLGLYCINAMIDE FORMYLTRANSFERASE"/>
    <property type="match status" value="1"/>
</dbReference>
<evidence type="ECO:0000256" key="5">
    <source>
        <dbReference type="ARBA" id="ARBA00047664"/>
    </source>
</evidence>
<dbReference type="GO" id="GO:0006189">
    <property type="term" value="P:'de novo' IMP biosynthetic process"/>
    <property type="evidence" value="ECO:0007669"/>
    <property type="project" value="UniProtKB-UniRule"/>
</dbReference>
<dbReference type="Pfam" id="PF00551">
    <property type="entry name" value="Formyl_trans_N"/>
    <property type="match status" value="1"/>
</dbReference>
<keyword evidence="9" id="KW-1185">Reference proteome</keyword>
<dbReference type="RefSeq" id="WP_252766862.1">
    <property type="nucleotide sequence ID" value="NZ_CP097119.1"/>
</dbReference>
<dbReference type="Proteomes" id="UP001055911">
    <property type="component" value="Chromosome"/>
</dbReference>
<dbReference type="InterPro" id="IPR001555">
    <property type="entry name" value="GART_AS"/>
</dbReference>
<reference evidence="8" key="1">
    <citation type="submission" date="2022-05" db="EMBL/GenBank/DDBJ databases">
        <authorList>
            <person name="Oliphant S.A."/>
            <person name="Watson-Haigh N.S."/>
            <person name="Sumby K.M."/>
            <person name="Gardner J.M."/>
            <person name="Jiranek V."/>
        </authorList>
    </citation>
    <scope>NUCLEOTIDE SEQUENCE</scope>
    <source>
        <strain evidence="8">KI4_B1</strain>
    </source>
</reference>
<comment type="function">
    <text evidence="6">Catalyzes the transfer of a formyl group from 10-formyltetrahydrofolate to 5-phospho-ribosyl-glycinamide (GAR), producing 5-phospho-ribosyl-N-formylglycinamide (FGAR) and tetrahydrofolate.</text>
</comment>
<feature type="binding site" evidence="6">
    <location>
        <position position="67"/>
    </location>
    <ligand>
        <name>(6R)-10-formyltetrahydrofolate</name>
        <dbReference type="ChEBI" id="CHEBI:195366"/>
    </ligand>
</feature>
<dbReference type="InterPro" id="IPR002376">
    <property type="entry name" value="Formyl_transf_N"/>
</dbReference>
<evidence type="ECO:0000256" key="3">
    <source>
        <dbReference type="ARBA" id="ARBA00022755"/>
    </source>
</evidence>
<keyword evidence="2 6" id="KW-0808">Transferase</keyword>
<feature type="domain" description="Formyl transferase N-terminal" evidence="7">
    <location>
        <begin position="6"/>
        <end position="185"/>
    </location>
</feature>
<sequence>MEQITRLAIMASGNGTNLSAILDRFQRVSVAAQIVRVIVDQPQAPVIQRAERVGLPVTVVDYHDYPKKADAEAVILRQLAADHVDAVVLAGFMRILSPQFVARYPRHIVNLHPALLPSFPGRHGIEDAYQYGVKITGVTVHFVNDGVDSGEIIAQAPVAVHADDTVASLATRIHETEHQLYPKTLIELINQGELNHETSLN</sequence>
<dbReference type="EMBL" id="CP097119">
    <property type="protein sequence ID" value="USS89314.1"/>
    <property type="molecule type" value="Genomic_DNA"/>
</dbReference>
<feature type="binding site" evidence="6">
    <location>
        <position position="110"/>
    </location>
    <ligand>
        <name>(6R)-10-formyltetrahydrofolate</name>
        <dbReference type="ChEBI" id="CHEBI:195366"/>
    </ligand>
</feature>
<comment type="similarity">
    <text evidence="4 6">Belongs to the GART family.</text>
</comment>
<proteinExistence type="inferred from homology"/>